<dbReference type="AlphaFoldDB" id="A0A1Y1IS17"/>
<evidence type="ECO:0008006" key="3">
    <source>
        <dbReference type="Google" id="ProtNLM"/>
    </source>
</evidence>
<gene>
    <name evidence="1" type="ORF">KFL_017900010</name>
</gene>
<evidence type="ECO:0000313" key="1">
    <source>
        <dbReference type="EMBL" id="GAQ93670.1"/>
    </source>
</evidence>
<sequence length="67" mass="7597">MLAPSLPRDVVDDILVAARRAKRIAKVKAHLAEKFDAHDLREATYFLGMGLTRDREGHTLKLTQQKL</sequence>
<protein>
    <recommendedName>
        <fullName evidence="3">Reverse transcriptase Ty1/copia-type domain-containing protein</fullName>
    </recommendedName>
</protein>
<accession>A0A1Y1IS17</accession>
<reference evidence="1 2" key="1">
    <citation type="journal article" date="2014" name="Nat. Commun.">
        <title>Klebsormidium flaccidum genome reveals primary factors for plant terrestrial adaptation.</title>
        <authorList>
            <person name="Hori K."/>
            <person name="Maruyama F."/>
            <person name="Fujisawa T."/>
            <person name="Togashi T."/>
            <person name="Yamamoto N."/>
            <person name="Seo M."/>
            <person name="Sato S."/>
            <person name="Yamada T."/>
            <person name="Mori H."/>
            <person name="Tajima N."/>
            <person name="Moriyama T."/>
            <person name="Ikeuchi M."/>
            <person name="Watanabe M."/>
            <person name="Wada H."/>
            <person name="Kobayashi K."/>
            <person name="Saito M."/>
            <person name="Masuda T."/>
            <person name="Sasaki-Sekimoto Y."/>
            <person name="Mashiguchi K."/>
            <person name="Awai K."/>
            <person name="Shimojima M."/>
            <person name="Masuda S."/>
            <person name="Iwai M."/>
            <person name="Nobusawa T."/>
            <person name="Narise T."/>
            <person name="Kondo S."/>
            <person name="Saito H."/>
            <person name="Sato R."/>
            <person name="Murakawa M."/>
            <person name="Ihara Y."/>
            <person name="Oshima-Yamada Y."/>
            <person name="Ohtaka K."/>
            <person name="Satoh M."/>
            <person name="Sonobe K."/>
            <person name="Ishii M."/>
            <person name="Ohtani R."/>
            <person name="Kanamori-Sato M."/>
            <person name="Honoki R."/>
            <person name="Miyazaki D."/>
            <person name="Mochizuki H."/>
            <person name="Umetsu J."/>
            <person name="Higashi K."/>
            <person name="Shibata D."/>
            <person name="Kamiya Y."/>
            <person name="Sato N."/>
            <person name="Nakamura Y."/>
            <person name="Tabata S."/>
            <person name="Ida S."/>
            <person name="Kurokawa K."/>
            <person name="Ohta H."/>
        </authorList>
    </citation>
    <scope>NUCLEOTIDE SEQUENCE [LARGE SCALE GENOMIC DNA]</scope>
    <source>
        <strain evidence="1 2">NIES-2285</strain>
    </source>
</reference>
<dbReference type="EMBL" id="DF238739">
    <property type="protein sequence ID" value="GAQ93670.1"/>
    <property type="molecule type" value="Genomic_DNA"/>
</dbReference>
<evidence type="ECO:0000313" key="2">
    <source>
        <dbReference type="Proteomes" id="UP000054558"/>
    </source>
</evidence>
<keyword evidence="2" id="KW-1185">Reference proteome</keyword>
<organism evidence="1 2">
    <name type="scientific">Klebsormidium nitens</name>
    <name type="common">Green alga</name>
    <name type="synonym">Ulothrix nitens</name>
    <dbReference type="NCBI Taxonomy" id="105231"/>
    <lineage>
        <taxon>Eukaryota</taxon>
        <taxon>Viridiplantae</taxon>
        <taxon>Streptophyta</taxon>
        <taxon>Klebsormidiophyceae</taxon>
        <taxon>Klebsormidiales</taxon>
        <taxon>Klebsormidiaceae</taxon>
        <taxon>Klebsormidium</taxon>
    </lineage>
</organism>
<dbReference type="Proteomes" id="UP000054558">
    <property type="component" value="Unassembled WGS sequence"/>
</dbReference>
<name>A0A1Y1IS17_KLENI</name>
<proteinExistence type="predicted"/>